<comment type="pathway">
    <text evidence="1">Cell wall biogenesis; cell wall polysaccharide biosynthesis.</text>
</comment>
<dbReference type="Proteomes" id="UP000754495">
    <property type="component" value="Unassembled WGS sequence"/>
</dbReference>
<dbReference type="EMBL" id="JAANOU010000001">
    <property type="protein sequence ID" value="NIH83066.1"/>
    <property type="molecule type" value="Genomic_DNA"/>
</dbReference>
<evidence type="ECO:0000256" key="2">
    <source>
        <dbReference type="ARBA" id="ARBA00006739"/>
    </source>
</evidence>
<evidence type="ECO:0000256" key="3">
    <source>
        <dbReference type="ARBA" id="ARBA00022676"/>
    </source>
</evidence>
<dbReference type="InterPro" id="IPR029044">
    <property type="entry name" value="Nucleotide-diphossugar_trans"/>
</dbReference>
<reference evidence="6 7" key="1">
    <citation type="submission" date="2020-03" db="EMBL/GenBank/DDBJ databases">
        <title>Sequencing the genomes of 1000 actinobacteria strains.</title>
        <authorList>
            <person name="Klenk H.-P."/>
        </authorList>
    </citation>
    <scope>NUCLEOTIDE SEQUENCE [LARGE SCALE GENOMIC DNA]</scope>
    <source>
        <strain evidence="6 7">DSM 45668</strain>
    </source>
</reference>
<accession>A0ABX0T1G5</accession>
<evidence type="ECO:0000313" key="6">
    <source>
        <dbReference type="EMBL" id="NIH83066.1"/>
    </source>
</evidence>
<keyword evidence="3" id="KW-0328">Glycosyltransferase</keyword>
<dbReference type="InterPro" id="IPR001173">
    <property type="entry name" value="Glyco_trans_2-like"/>
</dbReference>
<name>A0ABX0T1G5_9PSEU</name>
<dbReference type="Gene3D" id="3.90.550.10">
    <property type="entry name" value="Spore Coat Polysaccharide Biosynthesis Protein SpsA, Chain A"/>
    <property type="match status" value="1"/>
</dbReference>
<sequence>MTSVAAVIVTYNRADKLGAVIKHVLAQTRRPDQVLVVDNASTDGTPGVLAPYEAAGSITVLTLPENTGGAGGFATGMARAYEMGADFVWIMDDDCYPDAEALEELVRGYETAQHELGTAPSFACSVVKWTDGGICEMNNPGPTWDWGRLLVRGHQVVLVGHCSFVSVLVPRWAMTRFGLPLKPYFIWFDDMEYTLRIAKAAPGVQVLTSTVVHDLGVNQGVNFGQITYANAWKYEYGIRNEASYRLHHEGVAEFVAFARRLQRMMAEGRVPLRLRLRATKALLRGIRFAPKPEFPRSVL</sequence>
<protein>
    <submittedName>
        <fullName evidence="6">GT2 family glycosyltransferase</fullName>
    </submittedName>
</protein>
<comment type="caution">
    <text evidence="6">The sequence shown here is derived from an EMBL/GenBank/DDBJ whole genome shotgun (WGS) entry which is preliminary data.</text>
</comment>
<dbReference type="SUPFAM" id="SSF53448">
    <property type="entry name" value="Nucleotide-diphospho-sugar transferases"/>
    <property type="match status" value="1"/>
</dbReference>
<keyword evidence="4" id="KW-0808">Transferase</keyword>
<organism evidence="6 7">
    <name type="scientific">Amycolatopsis viridis</name>
    <dbReference type="NCBI Taxonomy" id="185678"/>
    <lineage>
        <taxon>Bacteria</taxon>
        <taxon>Bacillati</taxon>
        <taxon>Actinomycetota</taxon>
        <taxon>Actinomycetes</taxon>
        <taxon>Pseudonocardiales</taxon>
        <taxon>Pseudonocardiaceae</taxon>
        <taxon>Amycolatopsis</taxon>
    </lineage>
</organism>
<evidence type="ECO:0000259" key="5">
    <source>
        <dbReference type="Pfam" id="PF00535"/>
    </source>
</evidence>
<dbReference type="PANTHER" id="PTHR43179">
    <property type="entry name" value="RHAMNOSYLTRANSFERASE WBBL"/>
    <property type="match status" value="1"/>
</dbReference>
<proteinExistence type="inferred from homology"/>
<dbReference type="RefSeq" id="WP_167120842.1">
    <property type="nucleotide sequence ID" value="NZ_JAANOU010000001.1"/>
</dbReference>
<feature type="domain" description="Glycosyltransferase 2-like" evidence="5">
    <location>
        <begin position="7"/>
        <end position="115"/>
    </location>
</feature>
<dbReference type="PANTHER" id="PTHR43179:SF12">
    <property type="entry name" value="GALACTOFURANOSYLTRANSFERASE GLFT2"/>
    <property type="match status" value="1"/>
</dbReference>
<evidence type="ECO:0000256" key="1">
    <source>
        <dbReference type="ARBA" id="ARBA00004776"/>
    </source>
</evidence>
<keyword evidence="7" id="KW-1185">Reference proteome</keyword>
<gene>
    <name evidence="6" type="ORF">FHX46_005596</name>
</gene>
<comment type="similarity">
    <text evidence="2">Belongs to the glycosyltransferase 2 family.</text>
</comment>
<evidence type="ECO:0000256" key="4">
    <source>
        <dbReference type="ARBA" id="ARBA00022679"/>
    </source>
</evidence>
<dbReference type="Pfam" id="PF00535">
    <property type="entry name" value="Glycos_transf_2"/>
    <property type="match status" value="1"/>
</dbReference>
<evidence type="ECO:0000313" key="7">
    <source>
        <dbReference type="Proteomes" id="UP000754495"/>
    </source>
</evidence>
<dbReference type="CDD" id="cd04185">
    <property type="entry name" value="GT_2_like_b"/>
    <property type="match status" value="1"/>
</dbReference>